<reference evidence="12 13" key="1">
    <citation type="submission" date="2018-01" db="EMBL/GenBank/DDBJ databases">
        <title>G. obscuriglobus.</title>
        <authorList>
            <person name="Franke J."/>
            <person name="Blomberg W."/>
            <person name="Selmecki A."/>
        </authorList>
    </citation>
    <scope>NUCLEOTIDE SEQUENCE [LARGE SCALE GENOMIC DNA]</scope>
    <source>
        <strain evidence="12 13">DSM 5831</strain>
    </source>
</reference>
<evidence type="ECO:0000256" key="4">
    <source>
        <dbReference type="ARBA" id="ARBA00022553"/>
    </source>
</evidence>
<gene>
    <name evidence="12" type="ORF">C1280_21395</name>
</gene>
<dbReference type="Gene3D" id="6.10.340.10">
    <property type="match status" value="1"/>
</dbReference>
<dbReference type="CDD" id="cd00075">
    <property type="entry name" value="HATPase"/>
    <property type="match status" value="1"/>
</dbReference>
<dbReference type="Gene3D" id="1.10.287.130">
    <property type="match status" value="1"/>
</dbReference>
<dbReference type="PROSITE" id="PS50109">
    <property type="entry name" value="HIS_KIN"/>
    <property type="match status" value="1"/>
</dbReference>
<dbReference type="InterPro" id="IPR050428">
    <property type="entry name" value="TCS_sensor_his_kinase"/>
</dbReference>
<keyword evidence="13" id="KW-1185">Reference proteome</keyword>
<evidence type="ECO:0000256" key="6">
    <source>
        <dbReference type="ARBA" id="ARBA00022692"/>
    </source>
</evidence>
<evidence type="ECO:0000256" key="3">
    <source>
        <dbReference type="ARBA" id="ARBA00012438"/>
    </source>
</evidence>
<evidence type="ECO:0000256" key="8">
    <source>
        <dbReference type="ARBA" id="ARBA00022989"/>
    </source>
</evidence>
<feature type="region of interest" description="Disordered" evidence="10">
    <location>
        <begin position="122"/>
        <end position="153"/>
    </location>
</feature>
<dbReference type="EC" id="2.7.13.3" evidence="3"/>
<dbReference type="Pfam" id="PF00512">
    <property type="entry name" value="HisKA"/>
    <property type="match status" value="1"/>
</dbReference>
<protein>
    <recommendedName>
        <fullName evidence="3">histidine kinase</fullName>
        <ecNumber evidence="3">2.7.13.3</ecNumber>
    </recommendedName>
</protein>
<accession>A0A2Z3GXS8</accession>
<dbReference type="PRINTS" id="PR00344">
    <property type="entry name" value="BCTRLSENSOR"/>
</dbReference>
<organism evidence="12 13">
    <name type="scientific">Gemmata obscuriglobus</name>
    <dbReference type="NCBI Taxonomy" id="114"/>
    <lineage>
        <taxon>Bacteria</taxon>
        <taxon>Pseudomonadati</taxon>
        <taxon>Planctomycetota</taxon>
        <taxon>Planctomycetia</taxon>
        <taxon>Gemmatales</taxon>
        <taxon>Gemmataceae</taxon>
        <taxon>Gemmata</taxon>
    </lineage>
</organism>
<dbReference type="InterPro" id="IPR036890">
    <property type="entry name" value="HATPase_C_sf"/>
</dbReference>
<evidence type="ECO:0000256" key="2">
    <source>
        <dbReference type="ARBA" id="ARBA00004370"/>
    </source>
</evidence>
<dbReference type="SMART" id="SM00388">
    <property type="entry name" value="HisKA"/>
    <property type="match status" value="1"/>
</dbReference>
<dbReference type="GO" id="GO:0005886">
    <property type="term" value="C:plasma membrane"/>
    <property type="evidence" value="ECO:0007669"/>
    <property type="project" value="TreeGrafter"/>
</dbReference>
<dbReference type="PANTHER" id="PTHR45436:SF5">
    <property type="entry name" value="SENSOR HISTIDINE KINASE TRCS"/>
    <property type="match status" value="1"/>
</dbReference>
<dbReference type="EMBL" id="CP025958">
    <property type="protein sequence ID" value="AWM39289.1"/>
    <property type="molecule type" value="Genomic_DNA"/>
</dbReference>
<dbReference type="AlphaFoldDB" id="A0A2Z3GXS8"/>
<evidence type="ECO:0000256" key="10">
    <source>
        <dbReference type="SAM" id="MobiDB-lite"/>
    </source>
</evidence>
<dbReference type="InterPro" id="IPR036097">
    <property type="entry name" value="HisK_dim/P_sf"/>
</dbReference>
<dbReference type="InterPro" id="IPR003594">
    <property type="entry name" value="HATPase_dom"/>
</dbReference>
<evidence type="ECO:0000313" key="13">
    <source>
        <dbReference type="Proteomes" id="UP000245802"/>
    </source>
</evidence>
<comment type="subcellular location">
    <subcellularLocation>
        <location evidence="2">Membrane</location>
    </subcellularLocation>
</comment>
<keyword evidence="9" id="KW-0472">Membrane</keyword>
<dbReference type="RefSeq" id="WP_010044147.1">
    <property type="nucleotide sequence ID" value="NZ_CP025958.1"/>
</dbReference>
<proteinExistence type="predicted"/>
<dbReference type="InterPro" id="IPR005467">
    <property type="entry name" value="His_kinase_dom"/>
</dbReference>
<dbReference type="SUPFAM" id="SSF55874">
    <property type="entry name" value="ATPase domain of HSP90 chaperone/DNA topoisomerase II/histidine kinase"/>
    <property type="match status" value="1"/>
</dbReference>
<evidence type="ECO:0000256" key="5">
    <source>
        <dbReference type="ARBA" id="ARBA00022679"/>
    </source>
</evidence>
<dbReference type="InterPro" id="IPR004358">
    <property type="entry name" value="Sig_transdc_His_kin-like_C"/>
</dbReference>
<dbReference type="OrthoDB" id="9786919at2"/>
<keyword evidence="5" id="KW-0808">Transferase</keyword>
<dbReference type="KEGG" id="gog:C1280_21395"/>
<dbReference type="SUPFAM" id="SSF47384">
    <property type="entry name" value="Homodimeric domain of signal transducing histidine kinase"/>
    <property type="match status" value="1"/>
</dbReference>
<evidence type="ECO:0000256" key="1">
    <source>
        <dbReference type="ARBA" id="ARBA00000085"/>
    </source>
</evidence>
<evidence type="ECO:0000256" key="9">
    <source>
        <dbReference type="ARBA" id="ARBA00023136"/>
    </source>
</evidence>
<dbReference type="CDD" id="cd00082">
    <property type="entry name" value="HisKA"/>
    <property type="match status" value="1"/>
</dbReference>
<keyword evidence="8" id="KW-1133">Transmembrane helix</keyword>
<dbReference type="Proteomes" id="UP000245802">
    <property type="component" value="Chromosome"/>
</dbReference>
<evidence type="ECO:0000259" key="11">
    <source>
        <dbReference type="PROSITE" id="PS50109"/>
    </source>
</evidence>
<dbReference type="PANTHER" id="PTHR45436">
    <property type="entry name" value="SENSOR HISTIDINE KINASE YKOH"/>
    <property type="match status" value="1"/>
</dbReference>
<dbReference type="GO" id="GO:0000155">
    <property type="term" value="F:phosphorelay sensor kinase activity"/>
    <property type="evidence" value="ECO:0007669"/>
    <property type="project" value="InterPro"/>
</dbReference>
<sequence>MRSIRRSLLGYLLVLLALALSAVGGLVDRFANAAVRNREASEAGRIEQGFKLSEQKAKGRAEEARRKFDADLLAEAKVLSKEVQYKLAAILGQNERRLTVTEWQAIQAGASIAAATFGPWPGPGPGAGPRPLGGGGGGGGGGGRFVDPPAPVKAPEEEARAFRLRVALLEAAAAPDPLATWVLISALEPRAAGGASSSDPRVFNDPRRYNPFPGWIEYDGPRALARIAEALGKAFEDDDHPGGFQIALAGGPFRRPAQFVTVAYPARIGNARVELPVDPEWLHADRETEPKIDEVETPEGTLRRVTSATSPNGRSMLFDVWLAPPPVLTAAPVQFRAVPRGPHLSLRVVVQLARAPVIPNDGLAAARAAHDAELDRVRSETQLELAQLRARLVTIGAATFAALVLGGWFIVARGLSPLRTLSDAVSRVSERDFRLPVGPEELGRELAPIHARITQTLTLLQRAFAREKQAVADISHELRTPIASLLATIDVTLRKPRSPEQYRTALEECRLISRQLGQLVERIMTLASLDAGNDHTQVVRTDAGELARGCAAVIRPLAAANDVTLTVRVDDEVRLDTDAGKLREVLMNLLHNAVEYNRPDGTIELVARRDGPAAVFEVCDTGIGMAADVRERIFERFYRADSSRTATGVHAGLGLAIVKEYMARLKGTITVESEPGVGTTFRVTLPASPDESATPDHVLARAAAAAAP</sequence>
<evidence type="ECO:0000256" key="7">
    <source>
        <dbReference type="ARBA" id="ARBA00022777"/>
    </source>
</evidence>
<keyword evidence="7 12" id="KW-0418">Kinase</keyword>
<dbReference type="SMART" id="SM00387">
    <property type="entry name" value="HATPase_c"/>
    <property type="match status" value="1"/>
</dbReference>
<feature type="domain" description="Histidine kinase" evidence="11">
    <location>
        <begin position="473"/>
        <end position="689"/>
    </location>
</feature>
<keyword evidence="6" id="KW-0812">Transmembrane</keyword>
<evidence type="ECO:0000313" key="12">
    <source>
        <dbReference type="EMBL" id="AWM39289.1"/>
    </source>
</evidence>
<comment type="catalytic activity">
    <reaction evidence="1">
        <text>ATP + protein L-histidine = ADP + protein N-phospho-L-histidine.</text>
        <dbReference type="EC" id="2.7.13.3"/>
    </reaction>
</comment>
<dbReference type="Gene3D" id="3.30.565.10">
    <property type="entry name" value="Histidine kinase-like ATPase, C-terminal domain"/>
    <property type="match status" value="1"/>
</dbReference>
<dbReference type="FunFam" id="3.30.565.10:FF:000006">
    <property type="entry name" value="Sensor histidine kinase WalK"/>
    <property type="match status" value="1"/>
</dbReference>
<feature type="compositionally biased region" description="Gly residues" evidence="10">
    <location>
        <begin position="129"/>
        <end position="144"/>
    </location>
</feature>
<name>A0A2Z3GXS8_9BACT</name>
<dbReference type="InterPro" id="IPR003661">
    <property type="entry name" value="HisK_dim/P_dom"/>
</dbReference>
<keyword evidence="4" id="KW-0597">Phosphoprotein</keyword>
<dbReference type="Pfam" id="PF02518">
    <property type="entry name" value="HATPase_c"/>
    <property type="match status" value="1"/>
</dbReference>